<organism evidence="2 3">
    <name type="scientific">Hymenobacter negativus</name>
    <dbReference type="NCBI Taxonomy" id="2795026"/>
    <lineage>
        <taxon>Bacteria</taxon>
        <taxon>Pseudomonadati</taxon>
        <taxon>Bacteroidota</taxon>
        <taxon>Cytophagia</taxon>
        <taxon>Cytophagales</taxon>
        <taxon>Hymenobacteraceae</taxon>
        <taxon>Hymenobacter</taxon>
    </lineage>
</organism>
<dbReference type="Proteomes" id="UP000664369">
    <property type="component" value="Unassembled WGS sequence"/>
</dbReference>
<name>A0ABS3QN87_9BACT</name>
<keyword evidence="1" id="KW-0812">Transmembrane</keyword>
<dbReference type="EMBL" id="JAGETZ010000019">
    <property type="protein sequence ID" value="MBO2012701.1"/>
    <property type="molecule type" value="Genomic_DNA"/>
</dbReference>
<sequence length="484" mass="52493">MPFAPPQTAPPVLWAKLEALDLDGGAALSFSKRLARDNGWTAAFAQRVVLEYKRFVYLAATCGHPVTPSDEVDQAWHLHLVYTRSYWDELCGQVLGFPLHHGPTKGGAAEGHKFQDWYARTLQSYTAAFGTLPPADIWPEATVRFGEAPYYRRVNLRRHWLLPRLRWPFRLGRREGLGLLVALALVGCTSRLPLNPFNWYGSDFLMLFGVLCATLLPAALWLRHWAAGPLADYAGPPLGTYELARLADHGRRVADCAIAALVHTGQAELVPERRIRRTAMPPPTDPYERAVWNLIPEAGATNLDLLRKKGLDPNSKVLQDLDDGLKAKGVLFPARERARLDGILGFTALGLALFGLVKVLVGLYRHRPVGLLLLLLLGLGFGTWSVYRNYGTWATGRGRQLLLKLVPALRQAQVDRAYSGQLVALCVAVFGITELAAFGMRTLVTYMQPPPQSDGGSGGDSGGSGCGSSGCGGGGCGGCGGCGS</sequence>
<feature type="transmembrane region" description="Helical" evidence="1">
    <location>
        <begin position="422"/>
        <end position="444"/>
    </location>
</feature>
<comment type="caution">
    <text evidence="2">The sequence shown here is derived from an EMBL/GenBank/DDBJ whole genome shotgun (WGS) entry which is preliminary data.</text>
</comment>
<reference evidence="2 3" key="1">
    <citation type="submission" date="2021-03" db="EMBL/GenBank/DDBJ databases">
        <authorList>
            <person name="Kim M.K."/>
        </authorList>
    </citation>
    <scope>NUCLEOTIDE SEQUENCE [LARGE SCALE GENOMIC DNA]</scope>
    <source>
        <strain evidence="2 3">BT442</strain>
    </source>
</reference>
<proteinExistence type="predicted"/>
<accession>A0ABS3QN87</accession>
<evidence type="ECO:0000256" key="1">
    <source>
        <dbReference type="SAM" id="Phobius"/>
    </source>
</evidence>
<keyword evidence="3" id="KW-1185">Reference proteome</keyword>
<dbReference type="InterPro" id="IPR026467">
    <property type="entry name" value="Ser/Gly_Cys_C_dom"/>
</dbReference>
<evidence type="ECO:0000313" key="2">
    <source>
        <dbReference type="EMBL" id="MBO2012701.1"/>
    </source>
</evidence>
<keyword evidence="1" id="KW-1133">Transmembrane helix</keyword>
<feature type="transmembrane region" description="Helical" evidence="1">
    <location>
        <begin position="204"/>
        <end position="222"/>
    </location>
</feature>
<feature type="transmembrane region" description="Helical" evidence="1">
    <location>
        <begin position="343"/>
        <end position="363"/>
    </location>
</feature>
<gene>
    <name evidence="2" type="ORF">J4E00_26810</name>
</gene>
<keyword evidence="1" id="KW-0472">Membrane</keyword>
<feature type="transmembrane region" description="Helical" evidence="1">
    <location>
        <begin position="176"/>
        <end position="192"/>
    </location>
</feature>
<dbReference type="RefSeq" id="WP_208178438.1">
    <property type="nucleotide sequence ID" value="NZ_JAGETZ010000019.1"/>
</dbReference>
<protein>
    <submittedName>
        <fullName evidence="2">TIGR04222 domain-containing membrane protein</fullName>
    </submittedName>
</protein>
<dbReference type="NCBIfam" id="TIGR04222">
    <property type="entry name" value="near_uncomplex"/>
    <property type="match status" value="1"/>
</dbReference>
<feature type="transmembrane region" description="Helical" evidence="1">
    <location>
        <begin position="369"/>
        <end position="387"/>
    </location>
</feature>
<evidence type="ECO:0000313" key="3">
    <source>
        <dbReference type="Proteomes" id="UP000664369"/>
    </source>
</evidence>